<dbReference type="GO" id="GO:0005886">
    <property type="term" value="C:plasma membrane"/>
    <property type="evidence" value="ECO:0007669"/>
    <property type="project" value="UniProtKB-SubCell"/>
</dbReference>
<evidence type="ECO:0000313" key="7">
    <source>
        <dbReference type="EMBL" id="EKF19647.1"/>
    </source>
</evidence>
<keyword evidence="2" id="KW-1003">Cell membrane</keyword>
<dbReference type="InterPro" id="IPR004960">
    <property type="entry name" value="LipA_acyltrans"/>
</dbReference>
<keyword evidence="3" id="KW-0997">Cell inner membrane</keyword>
<accession>K2MQR9</accession>
<name>K2MQR9_9HYPH</name>
<keyword evidence="5" id="KW-0472">Membrane</keyword>
<proteinExistence type="predicted"/>
<evidence type="ECO:0000256" key="1">
    <source>
        <dbReference type="ARBA" id="ARBA00004533"/>
    </source>
</evidence>
<dbReference type="AlphaFoldDB" id="K2MQR9"/>
<dbReference type="STRING" id="391937.NA2_07132"/>
<evidence type="ECO:0000256" key="3">
    <source>
        <dbReference type="ARBA" id="ARBA00022519"/>
    </source>
</evidence>
<comment type="subcellular location">
    <subcellularLocation>
        <location evidence="1">Cell inner membrane</location>
    </subcellularLocation>
</comment>
<evidence type="ECO:0000256" key="6">
    <source>
        <dbReference type="ARBA" id="ARBA00023315"/>
    </source>
</evidence>
<comment type="caution">
    <text evidence="7">The sequence shown here is derived from an EMBL/GenBank/DDBJ whole genome shotgun (WGS) entry which is preliminary data.</text>
</comment>
<keyword evidence="8" id="KW-1185">Reference proteome</keyword>
<dbReference type="EMBL" id="AMRM01000006">
    <property type="protein sequence ID" value="EKF19647.1"/>
    <property type="molecule type" value="Genomic_DNA"/>
</dbReference>
<dbReference type="Pfam" id="PF03279">
    <property type="entry name" value="Lip_A_acyltrans"/>
    <property type="match status" value="1"/>
</dbReference>
<reference evidence="7 8" key="1">
    <citation type="journal article" date="2012" name="J. Bacteriol.">
        <title>Genome Sequence of Nitratireductor pacificus Type Strain pht-3B.</title>
        <authorList>
            <person name="Lai Q."/>
            <person name="Li G."/>
            <person name="Shao Z."/>
        </authorList>
    </citation>
    <scope>NUCLEOTIDE SEQUENCE [LARGE SCALE GENOMIC DNA]</scope>
    <source>
        <strain evidence="8">pht-3B</strain>
    </source>
</reference>
<gene>
    <name evidence="7" type="ORF">NA2_07132</name>
</gene>
<dbReference type="Proteomes" id="UP000006786">
    <property type="component" value="Unassembled WGS sequence"/>
</dbReference>
<organism evidence="7 8">
    <name type="scientific">Nitratireductor pacificus pht-3B</name>
    <dbReference type="NCBI Taxonomy" id="391937"/>
    <lineage>
        <taxon>Bacteria</taxon>
        <taxon>Pseudomonadati</taxon>
        <taxon>Pseudomonadota</taxon>
        <taxon>Alphaproteobacteria</taxon>
        <taxon>Hyphomicrobiales</taxon>
        <taxon>Phyllobacteriaceae</taxon>
        <taxon>Nitratireductor</taxon>
    </lineage>
</organism>
<keyword evidence="6 7" id="KW-0012">Acyltransferase</keyword>
<dbReference type="PATRIC" id="fig|391937.3.peg.1466"/>
<dbReference type="PANTHER" id="PTHR30606">
    <property type="entry name" value="LIPID A BIOSYNTHESIS LAUROYL ACYLTRANSFERASE"/>
    <property type="match status" value="1"/>
</dbReference>
<dbReference type="CDD" id="cd07984">
    <property type="entry name" value="LPLAT_LABLAT-like"/>
    <property type="match status" value="1"/>
</dbReference>
<dbReference type="GO" id="GO:0009247">
    <property type="term" value="P:glycolipid biosynthetic process"/>
    <property type="evidence" value="ECO:0007669"/>
    <property type="project" value="UniProtKB-ARBA"/>
</dbReference>
<evidence type="ECO:0000256" key="2">
    <source>
        <dbReference type="ARBA" id="ARBA00022475"/>
    </source>
</evidence>
<dbReference type="GO" id="GO:0016746">
    <property type="term" value="F:acyltransferase activity"/>
    <property type="evidence" value="ECO:0007669"/>
    <property type="project" value="UniProtKB-KW"/>
</dbReference>
<dbReference type="NCBIfam" id="NF005120">
    <property type="entry name" value="PRK06553.1"/>
    <property type="match status" value="1"/>
</dbReference>
<evidence type="ECO:0000313" key="8">
    <source>
        <dbReference type="Proteomes" id="UP000006786"/>
    </source>
</evidence>
<evidence type="ECO:0000256" key="4">
    <source>
        <dbReference type="ARBA" id="ARBA00022679"/>
    </source>
</evidence>
<evidence type="ECO:0000256" key="5">
    <source>
        <dbReference type="ARBA" id="ARBA00023136"/>
    </source>
</evidence>
<dbReference type="PANTHER" id="PTHR30606:SF9">
    <property type="entry name" value="LIPID A BIOSYNTHESIS LAUROYLTRANSFERASE"/>
    <property type="match status" value="1"/>
</dbReference>
<protein>
    <submittedName>
        <fullName evidence="7">Lipid A biosynthesis lauroyl acyltransferase</fullName>
    </submittedName>
</protein>
<keyword evidence="4 7" id="KW-0808">Transferase</keyword>
<sequence>MTGAMQRFLIRFARRLKTAEYWLTGKIVISVLALLRRLPPEKALGLAETIARRAGPWVGRHRLAVSNLRHAYPEKTEAEIEAIASDMWANMARLAAEYVFLDKLFDLDTDAATPGRVEVSGRDLFLLLREEKDTPHIFFTAHLGNFEFLPIAASNFDLAITSLFRPPNNPYVADYILQTRRGAMGGLVPSQAGAALQLARVLDDKGNVGVLVDQKFQKGVRTTFFGRPCLTNPLLPKLARQYGCDVYPARCVRLPGGRYRLIIEDKITLPRGADGVIDIAASAQMLNDIVEAWVREDPGQWMWFHKRWAL</sequence>
<dbReference type="eggNOG" id="COG1560">
    <property type="taxonomic scope" value="Bacteria"/>
</dbReference>